<keyword evidence="3" id="KW-1185">Reference proteome</keyword>
<dbReference type="InterPro" id="IPR042226">
    <property type="entry name" value="eFR1_2_sf"/>
</dbReference>
<reference evidence="2" key="1">
    <citation type="submission" date="2023-12" db="EMBL/GenBank/DDBJ databases">
        <title>Genome assembly of Anisodus tanguticus.</title>
        <authorList>
            <person name="Wang Y.-J."/>
        </authorList>
    </citation>
    <scope>NUCLEOTIDE SEQUENCE</scope>
    <source>
        <strain evidence="2">KB-2021</strain>
        <tissue evidence="2">Leaf</tissue>
    </source>
</reference>
<dbReference type="EMBL" id="JAVYJV010000013">
    <property type="protein sequence ID" value="KAK4356295.1"/>
    <property type="molecule type" value="Genomic_DNA"/>
</dbReference>
<dbReference type="SUPFAM" id="SSF55315">
    <property type="entry name" value="L30e-like"/>
    <property type="match status" value="1"/>
</dbReference>
<gene>
    <name evidence="2" type="ORF">RND71_025266</name>
</gene>
<evidence type="ECO:0000259" key="1">
    <source>
        <dbReference type="Pfam" id="PF03464"/>
    </source>
</evidence>
<evidence type="ECO:0000313" key="3">
    <source>
        <dbReference type="Proteomes" id="UP001291623"/>
    </source>
</evidence>
<dbReference type="PANTHER" id="PTHR10113">
    <property type="entry name" value="PEPTIDE CHAIN RELEASE FACTOR SUBUNIT 1"/>
    <property type="match status" value="1"/>
</dbReference>
<dbReference type="InterPro" id="IPR029064">
    <property type="entry name" value="Ribosomal_eL30-like_sf"/>
</dbReference>
<sequence length="102" mass="11792">MSAVVHGFDRFRTEKLYNNLRKTAELSIQFYINPNVTGLILAGSTDFKIELSQSNLFDRRLKGEILKFCRGFGGIGAILRYKLDVRDFDDLFDDDEVYEDSE</sequence>
<dbReference type="Pfam" id="PF03464">
    <property type="entry name" value="eRF1_2"/>
    <property type="match status" value="1"/>
</dbReference>
<dbReference type="InterPro" id="IPR005141">
    <property type="entry name" value="eRF1_2"/>
</dbReference>
<dbReference type="Gene3D" id="3.30.420.60">
    <property type="entry name" value="eRF1 domain 2"/>
    <property type="match status" value="1"/>
</dbReference>
<dbReference type="InterPro" id="IPR004403">
    <property type="entry name" value="Peptide_chain-rel_eRF1/aRF1"/>
</dbReference>
<comment type="caution">
    <text evidence="2">The sequence shown here is derived from an EMBL/GenBank/DDBJ whole genome shotgun (WGS) entry which is preliminary data.</text>
</comment>
<dbReference type="Proteomes" id="UP001291623">
    <property type="component" value="Unassembled WGS sequence"/>
</dbReference>
<proteinExistence type="predicted"/>
<dbReference type="GO" id="GO:0003747">
    <property type="term" value="F:translation release factor activity"/>
    <property type="evidence" value="ECO:0007669"/>
    <property type="project" value="InterPro"/>
</dbReference>
<accession>A0AAE1RRF0</accession>
<organism evidence="2 3">
    <name type="scientific">Anisodus tanguticus</name>
    <dbReference type="NCBI Taxonomy" id="243964"/>
    <lineage>
        <taxon>Eukaryota</taxon>
        <taxon>Viridiplantae</taxon>
        <taxon>Streptophyta</taxon>
        <taxon>Embryophyta</taxon>
        <taxon>Tracheophyta</taxon>
        <taxon>Spermatophyta</taxon>
        <taxon>Magnoliopsida</taxon>
        <taxon>eudicotyledons</taxon>
        <taxon>Gunneridae</taxon>
        <taxon>Pentapetalae</taxon>
        <taxon>asterids</taxon>
        <taxon>lamiids</taxon>
        <taxon>Solanales</taxon>
        <taxon>Solanaceae</taxon>
        <taxon>Solanoideae</taxon>
        <taxon>Hyoscyameae</taxon>
        <taxon>Anisodus</taxon>
    </lineage>
</organism>
<feature type="domain" description="eRF1" evidence="1">
    <location>
        <begin position="6"/>
        <end position="67"/>
    </location>
</feature>
<evidence type="ECO:0000313" key="2">
    <source>
        <dbReference type="EMBL" id="KAK4356295.1"/>
    </source>
</evidence>
<protein>
    <recommendedName>
        <fullName evidence="1">eRF1 domain-containing protein</fullName>
    </recommendedName>
</protein>
<dbReference type="SUPFAM" id="SSF53137">
    <property type="entry name" value="Translational machinery components"/>
    <property type="match status" value="1"/>
</dbReference>
<dbReference type="AlphaFoldDB" id="A0AAE1RRF0"/>
<name>A0AAE1RRF0_9SOLA</name>